<gene>
    <name evidence="1" type="ORF">PPOP_3892</name>
</gene>
<comment type="caution">
    <text evidence="1">The sequence shown here is derived from an EMBL/GenBank/DDBJ whole genome shotgun (WGS) entry which is preliminary data.</text>
</comment>
<reference evidence="1 2" key="1">
    <citation type="submission" date="2012-10" db="EMBL/GenBank/DDBJ databases">
        <title>Draft Genome Sequence of Paenibacillus popilliae ATCC 14706T.</title>
        <authorList>
            <person name="Iiyama K."/>
            <person name="Mori K."/>
            <person name="Mon H."/>
            <person name="Chieda Y."/>
            <person name="Lee J.M."/>
            <person name="Kusakabe T."/>
            <person name="Tashiro K."/>
            <person name="Asano S."/>
            <person name="Yasunaga-Aoki C."/>
            <person name="Shimizu S."/>
        </authorList>
    </citation>
    <scope>NUCLEOTIDE SEQUENCE [LARGE SCALE GENOMIC DNA]</scope>
    <source>
        <strain evidence="1 2">ATCC 14706</strain>
    </source>
</reference>
<dbReference type="EMBL" id="BALG01000526">
    <property type="protein sequence ID" value="GAC44486.1"/>
    <property type="molecule type" value="Genomic_DNA"/>
</dbReference>
<sequence length="95" mass="10612">MIFILETESLLSNPILSKAYTEKAGPYAGMSRIVIKRIRIYFEQLDNDVLIVAVLFPGEKIKMMAGRKSTSIVGLSGINARLKIVQGKPRDEDGW</sequence>
<proteinExistence type="predicted"/>
<dbReference type="RefSeq" id="WP_006288333.1">
    <property type="nucleotide sequence ID" value="NZ_BALG01000526.1"/>
</dbReference>
<evidence type="ECO:0000313" key="1">
    <source>
        <dbReference type="EMBL" id="GAC44486.1"/>
    </source>
</evidence>
<name>M9LS28_PAEPP</name>
<dbReference type="Proteomes" id="UP000029453">
    <property type="component" value="Unassembled WGS sequence"/>
</dbReference>
<accession>M9LS28</accession>
<organism evidence="1 2">
    <name type="scientific">Paenibacillus popilliae ATCC 14706</name>
    <dbReference type="NCBI Taxonomy" id="1212764"/>
    <lineage>
        <taxon>Bacteria</taxon>
        <taxon>Bacillati</taxon>
        <taxon>Bacillota</taxon>
        <taxon>Bacilli</taxon>
        <taxon>Bacillales</taxon>
        <taxon>Paenibacillaceae</taxon>
        <taxon>Paenibacillus</taxon>
    </lineage>
</organism>
<dbReference type="AlphaFoldDB" id="M9LS28"/>
<keyword evidence="2" id="KW-1185">Reference proteome</keyword>
<protein>
    <submittedName>
        <fullName evidence="1">Periplasmic component</fullName>
    </submittedName>
</protein>
<evidence type="ECO:0000313" key="2">
    <source>
        <dbReference type="Proteomes" id="UP000029453"/>
    </source>
</evidence>